<feature type="binding site" evidence="11">
    <location>
        <position position="30"/>
    </location>
    <ligand>
        <name>UDP-N-acetyl-alpha-D-muramoyl-L-alanyl-D-glutamate</name>
        <dbReference type="ChEBI" id="CHEBI:83900"/>
    </ligand>
</feature>
<feature type="binding site" evidence="11">
    <location>
        <position position="179"/>
    </location>
    <ligand>
        <name>UDP-N-acetyl-alpha-D-muramoyl-L-alanyl-D-glutamate</name>
        <dbReference type="ChEBI" id="CHEBI:83900"/>
    </ligand>
</feature>
<feature type="domain" description="Mur ligase central" evidence="15">
    <location>
        <begin position="109"/>
        <end position="305"/>
    </location>
</feature>
<evidence type="ECO:0000313" key="16">
    <source>
        <dbReference type="EMBL" id="RKX67727.1"/>
    </source>
</evidence>
<evidence type="ECO:0000256" key="10">
    <source>
        <dbReference type="ARBA" id="ARBA00023316"/>
    </source>
</evidence>
<dbReference type="GO" id="GO:0005524">
    <property type="term" value="F:ATP binding"/>
    <property type="evidence" value="ECO:0007669"/>
    <property type="project" value="UniProtKB-UniRule"/>
</dbReference>
<dbReference type="SUPFAM" id="SSF53244">
    <property type="entry name" value="MurD-like peptide ligases, peptide-binding domain"/>
    <property type="match status" value="1"/>
</dbReference>
<comment type="function">
    <text evidence="11">Catalyzes the addition of meso-diaminopimelic acid to the nucleotide precursor UDP-N-acetylmuramoyl-L-alanyl-D-glutamate (UMAG) in the biosynthesis of bacterial cell-wall peptidoglycan.</text>
</comment>
<dbReference type="SUPFAM" id="SSF53623">
    <property type="entry name" value="MurD-like peptide ligases, catalytic domain"/>
    <property type="match status" value="1"/>
</dbReference>
<feature type="binding site" evidence="11">
    <location>
        <position position="453"/>
    </location>
    <ligand>
        <name>meso-2,6-diaminopimelate</name>
        <dbReference type="ChEBI" id="CHEBI:57791"/>
    </ligand>
</feature>
<dbReference type="GO" id="GO:0071555">
    <property type="term" value="P:cell wall organization"/>
    <property type="evidence" value="ECO:0007669"/>
    <property type="project" value="UniProtKB-KW"/>
</dbReference>
<evidence type="ECO:0000256" key="12">
    <source>
        <dbReference type="RuleBase" id="RU004135"/>
    </source>
</evidence>
<evidence type="ECO:0000256" key="1">
    <source>
        <dbReference type="ARBA" id="ARBA00005898"/>
    </source>
</evidence>
<feature type="binding site" evidence="11">
    <location>
        <position position="187"/>
    </location>
    <ligand>
        <name>UDP-N-acetyl-alpha-D-muramoyl-L-alanyl-D-glutamate</name>
        <dbReference type="ChEBI" id="CHEBI:83900"/>
    </ligand>
</feature>
<dbReference type="AlphaFoldDB" id="A0A660SAL9"/>
<evidence type="ECO:0000256" key="11">
    <source>
        <dbReference type="HAMAP-Rule" id="MF_00208"/>
    </source>
</evidence>
<dbReference type="Pfam" id="PF01225">
    <property type="entry name" value="Mur_ligase"/>
    <property type="match status" value="1"/>
</dbReference>
<evidence type="ECO:0000256" key="9">
    <source>
        <dbReference type="ARBA" id="ARBA00023306"/>
    </source>
</evidence>
<keyword evidence="9 11" id="KW-0131">Cell cycle</keyword>
<feature type="modified residue" description="N6-carboxylysine" evidence="11">
    <location>
        <position position="219"/>
    </location>
</feature>
<evidence type="ECO:0000256" key="4">
    <source>
        <dbReference type="ARBA" id="ARBA00022618"/>
    </source>
</evidence>
<dbReference type="NCBIfam" id="TIGR01085">
    <property type="entry name" value="murE"/>
    <property type="match status" value="1"/>
</dbReference>
<comment type="similarity">
    <text evidence="1 11">Belongs to the MurCDEF family. MurE subfamily.</text>
</comment>
<comment type="pathway">
    <text evidence="11 12">Cell wall biogenesis; peptidoglycan biosynthesis.</text>
</comment>
<organism evidence="16 17">
    <name type="scientific">candidate division TA06 bacterium</name>
    <dbReference type="NCBI Taxonomy" id="2250710"/>
    <lineage>
        <taxon>Bacteria</taxon>
        <taxon>Bacteria division TA06</taxon>
    </lineage>
</organism>
<proteinExistence type="inferred from homology"/>
<keyword evidence="6 11" id="KW-0067">ATP-binding</keyword>
<dbReference type="NCBIfam" id="NF001126">
    <property type="entry name" value="PRK00139.1-4"/>
    <property type="match status" value="1"/>
</dbReference>
<dbReference type="Pfam" id="PF08245">
    <property type="entry name" value="Mur_ligase_M"/>
    <property type="match status" value="1"/>
</dbReference>
<dbReference type="InterPro" id="IPR013221">
    <property type="entry name" value="Mur_ligase_cen"/>
</dbReference>
<dbReference type="GO" id="GO:0008360">
    <property type="term" value="P:regulation of cell shape"/>
    <property type="evidence" value="ECO:0007669"/>
    <property type="project" value="UniProtKB-KW"/>
</dbReference>
<keyword evidence="4 11" id="KW-0132">Cell division</keyword>
<comment type="PTM">
    <text evidence="11">Carboxylation is probably crucial for Mg(2+) binding and, consequently, for the gamma-phosphate positioning of ATP.</text>
</comment>
<keyword evidence="7 11" id="KW-0133">Cell shape</keyword>
<dbReference type="Gene3D" id="3.40.1190.10">
    <property type="entry name" value="Mur-like, catalytic domain"/>
    <property type="match status" value="1"/>
</dbReference>
<dbReference type="InterPro" id="IPR035911">
    <property type="entry name" value="MurE/MurF_N"/>
</dbReference>
<dbReference type="GO" id="GO:0005737">
    <property type="term" value="C:cytoplasm"/>
    <property type="evidence" value="ECO:0007669"/>
    <property type="project" value="UniProtKB-SubCell"/>
</dbReference>
<feature type="binding site" evidence="11">
    <location>
        <position position="380"/>
    </location>
    <ligand>
        <name>meso-2,6-diaminopimelate</name>
        <dbReference type="ChEBI" id="CHEBI:57791"/>
    </ligand>
</feature>
<evidence type="ECO:0000256" key="6">
    <source>
        <dbReference type="ARBA" id="ARBA00022840"/>
    </source>
</evidence>
<feature type="binding site" evidence="11">
    <location>
        <position position="457"/>
    </location>
    <ligand>
        <name>meso-2,6-diaminopimelate</name>
        <dbReference type="ChEBI" id="CHEBI:57791"/>
    </ligand>
</feature>
<dbReference type="PANTHER" id="PTHR23135:SF4">
    <property type="entry name" value="UDP-N-ACETYLMURAMOYL-L-ALANYL-D-GLUTAMATE--2,6-DIAMINOPIMELATE LIGASE MURE HOMOLOG, CHLOROPLASTIC"/>
    <property type="match status" value="1"/>
</dbReference>
<dbReference type="EMBL" id="QNBC01000012">
    <property type="protein sequence ID" value="RKX67727.1"/>
    <property type="molecule type" value="Genomic_DNA"/>
</dbReference>
<comment type="subcellular location">
    <subcellularLocation>
        <location evidence="11 12">Cytoplasm</location>
    </subcellularLocation>
</comment>
<dbReference type="InterPro" id="IPR018109">
    <property type="entry name" value="Folylpolyglutamate_synth_CS"/>
</dbReference>
<evidence type="ECO:0000256" key="3">
    <source>
        <dbReference type="ARBA" id="ARBA00022598"/>
    </source>
</evidence>
<keyword evidence="5 11" id="KW-0547">Nucleotide-binding</keyword>
<comment type="caution">
    <text evidence="16">The sequence shown here is derived from an EMBL/GenBank/DDBJ whole genome shotgun (WGS) entry which is preliminary data.</text>
</comment>
<sequence length="480" mass="53774">MKLKNVLNGIDYEIVNGGVDTEIAGIDYDSRKIGKDELYIAIRWTHVDGHEFIKDAVNKGVSAIVIDRDIKQDFKEIAVVKVKNSYKSLFGLASNFYGKPADKLNIIGITGTNGKTTTTYLLKSILEEREQVAIIGTIRYIIGKEKREAPNTTPDALILNRIFSEVVNKGIKTVIMEISSHSIALGRINGMKFNTVAFTNLSREHLDFHKDMESYFKVKSKLFTDYPSVNKVVNIDDFYGKRLFESLKGNIYTYGLSKKANFYAERVNVAKHGIQFTLNLNGDEISLKSKLLGEYNVYNSILASSIAYLNGFTPGEIKSGIEKVEYVEGRTELIEGEKSGIDAIVDYAHTPDALERLLLFARENGFWNNIILVFGCGGDRDTEKRPRMGTIACKYADTVILTNDNPRNESPDKIISDIEAGMECPHIVEMERAKAIEKAVGKAKTGDVVIVAGKGHEDYQIIGNMKRHFSDREELLKRLV</sequence>
<dbReference type="Gene3D" id="3.40.1390.10">
    <property type="entry name" value="MurE/MurF, N-terminal domain"/>
    <property type="match status" value="1"/>
</dbReference>
<gene>
    <name evidence="11" type="primary">murE</name>
    <name evidence="16" type="ORF">DRP44_01655</name>
</gene>
<evidence type="ECO:0000256" key="7">
    <source>
        <dbReference type="ARBA" id="ARBA00022960"/>
    </source>
</evidence>
<accession>A0A660SAL9</accession>
<dbReference type="GO" id="GO:0004326">
    <property type="term" value="F:tetrahydrofolylpolyglutamate synthase activity"/>
    <property type="evidence" value="ECO:0007669"/>
    <property type="project" value="InterPro"/>
</dbReference>
<feature type="binding site" evidence="11">
    <location>
        <begin position="152"/>
        <end position="153"/>
    </location>
    <ligand>
        <name>UDP-N-acetyl-alpha-D-muramoyl-L-alanyl-D-glutamate</name>
        <dbReference type="ChEBI" id="CHEBI:83900"/>
    </ligand>
</feature>
<evidence type="ECO:0000256" key="5">
    <source>
        <dbReference type="ARBA" id="ARBA00022741"/>
    </source>
</evidence>
<feature type="short sequence motif" description="Meso-diaminopimelate recognition motif" evidence="11">
    <location>
        <begin position="404"/>
        <end position="407"/>
    </location>
</feature>
<feature type="binding site" evidence="11">
    <location>
        <begin position="404"/>
        <end position="407"/>
    </location>
    <ligand>
        <name>meso-2,6-diaminopimelate</name>
        <dbReference type="ChEBI" id="CHEBI:57791"/>
    </ligand>
</feature>
<feature type="domain" description="Mur ligase C-terminal" evidence="14">
    <location>
        <begin position="329"/>
        <end position="455"/>
    </location>
</feature>
<evidence type="ECO:0000259" key="14">
    <source>
        <dbReference type="Pfam" id="PF02875"/>
    </source>
</evidence>
<comment type="caution">
    <text evidence="11">Lacks conserved residue(s) required for the propagation of feature annotation.</text>
</comment>
<dbReference type="Proteomes" id="UP000282321">
    <property type="component" value="Unassembled WGS sequence"/>
</dbReference>
<dbReference type="UniPathway" id="UPA00219"/>
<comment type="cofactor">
    <cofactor evidence="11">
        <name>Mg(2+)</name>
        <dbReference type="ChEBI" id="CHEBI:18420"/>
    </cofactor>
</comment>
<keyword evidence="11" id="KW-0460">Magnesium</keyword>
<keyword evidence="2 11" id="KW-0963">Cytoplasm</keyword>
<evidence type="ECO:0000256" key="2">
    <source>
        <dbReference type="ARBA" id="ARBA00022490"/>
    </source>
</evidence>
<feature type="binding site" evidence="11">
    <location>
        <position position="151"/>
    </location>
    <ligand>
        <name>UDP-N-acetyl-alpha-D-muramoyl-L-alanyl-D-glutamate</name>
        <dbReference type="ChEBI" id="CHEBI:83900"/>
    </ligand>
</feature>
<feature type="binding site" evidence="11">
    <location>
        <begin position="111"/>
        <end position="117"/>
    </location>
    <ligand>
        <name>ATP</name>
        <dbReference type="ChEBI" id="CHEBI:30616"/>
    </ligand>
</feature>
<dbReference type="PANTHER" id="PTHR23135">
    <property type="entry name" value="MUR LIGASE FAMILY MEMBER"/>
    <property type="match status" value="1"/>
</dbReference>
<dbReference type="InterPro" id="IPR004101">
    <property type="entry name" value="Mur_ligase_C"/>
</dbReference>
<dbReference type="HAMAP" id="MF_00208">
    <property type="entry name" value="MurE"/>
    <property type="match status" value="1"/>
</dbReference>
<comment type="catalytic activity">
    <reaction evidence="11">
        <text>UDP-N-acetyl-alpha-D-muramoyl-L-alanyl-D-glutamate + meso-2,6-diaminopimelate + ATP = UDP-N-acetyl-alpha-D-muramoyl-L-alanyl-gamma-D-glutamyl-meso-2,6-diaminopimelate + ADP + phosphate + H(+)</text>
        <dbReference type="Rhea" id="RHEA:23676"/>
        <dbReference type="ChEBI" id="CHEBI:15378"/>
        <dbReference type="ChEBI" id="CHEBI:30616"/>
        <dbReference type="ChEBI" id="CHEBI:43474"/>
        <dbReference type="ChEBI" id="CHEBI:57791"/>
        <dbReference type="ChEBI" id="CHEBI:83900"/>
        <dbReference type="ChEBI" id="CHEBI:83905"/>
        <dbReference type="ChEBI" id="CHEBI:456216"/>
        <dbReference type="EC" id="6.3.2.13"/>
    </reaction>
</comment>
<dbReference type="InterPro" id="IPR005761">
    <property type="entry name" value="UDP-N-AcMur-Glu-dNH2Pim_ligase"/>
</dbReference>
<dbReference type="EC" id="6.3.2.13" evidence="11"/>
<dbReference type="InterPro" id="IPR036565">
    <property type="entry name" value="Mur-like_cat_sf"/>
</dbReference>
<keyword evidence="8 11" id="KW-0573">Peptidoglycan synthesis</keyword>
<dbReference type="InterPro" id="IPR000713">
    <property type="entry name" value="Mur_ligase_N"/>
</dbReference>
<feature type="domain" description="Mur ligase N-terminal catalytic" evidence="13">
    <location>
        <begin position="22"/>
        <end position="81"/>
    </location>
</feature>
<reference evidence="16 17" key="1">
    <citation type="submission" date="2018-06" db="EMBL/GenBank/DDBJ databases">
        <title>Extensive metabolic versatility and redundancy in microbially diverse, dynamic hydrothermal sediments.</title>
        <authorList>
            <person name="Dombrowski N."/>
            <person name="Teske A."/>
            <person name="Baker B.J."/>
        </authorList>
    </citation>
    <scope>NUCLEOTIDE SEQUENCE [LARGE SCALE GENOMIC DNA]</scope>
    <source>
        <strain evidence="16">B35_G9</strain>
    </source>
</reference>
<keyword evidence="3 11" id="KW-0436">Ligase</keyword>
<dbReference type="GO" id="GO:0009252">
    <property type="term" value="P:peptidoglycan biosynthetic process"/>
    <property type="evidence" value="ECO:0007669"/>
    <property type="project" value="UniProtKB-UniRule"/>
</dbReference>
<dbReference type="GO" id="GO:0008765">
    <property type="term" value="F:UDP-N-acetylmuramoylalanyl-D-glutamate-2,6-diaminopimelate ligase activity"/>
    <property type="evidence" value="ECO:0007669"/>
    <property type="project" value="UniProtKB-UniRule"/>
</dbReference>
<keyword evidence="10 11" id="KW-0961">Cell wall biogenesis/degradation</keyword>
<dbReference type="Gene3D" id="3.90.190.20">
    <property type="entry name" value="Mur ligase, C-terminal domain"/>
    <property type="match status" value="1"/>
</dbReference>
<evidence type="ECO:0000259" key="13">
    <source>
        <dbReference type="Pfam" id="PF01225"/>
    </source>
</evidence>
<protein>
    <recommendedName>
        <fullName evidence="11">UDP-N-acetylmuramoyl-L-alanyl-D-glutamate--2,6-diaminopimelate ligase</fullName>
        <ecNumber evidence="11">6.3.2.13</ecNumber>
    </recommendedName>
    <alternativeName>
        <fullName evidence="11">Meso-A2pm-adding enzyme</fullName>
    </alternativeName>
    <alternativeName>
        <fullName evidence="11">Meso-diaminopimelate-adding enzyme</fullName>
    </alternativeName>
    <alternativeName>
        <fullName evidence="11">UDP-MurNAc-L-Ala-D-Glu:meso-diaminopimelate ligase</fullName>
    </alternativeName>
    <alternativeName>
        <fullName evidence="11">UDP-MurNAc-tripeptide synthetase</fullName>
    </alternativeName>
    <alternativeName>
        <fullName evidence="11">UDP-N-acetylmuramyl-tripeptide synthetase</fullName>
    </alternativeName>
</protein>
<dbReference type="PROSITE" id="PS01011">
    <property type="entry name" value="FOLYLPOLYGLU_SYNT_1"/>
    <property type="match status" value="1"/>
</dbReference>
<dbReference type="SUPFAM" id="SSF63418">
    <property type="entry name" value="MurE/MurF N-terminal domain"/>
    <property type="match status" value="1"/>
</dbReference>
<dbReference type="Pfam" id="PF02875">
    <property type="entry name" value="Mur_ligase_C"/>
    <property type="match status" value="1"/>
</dbReference>
<evidence type="ECO:0000313" key="17">
    <source>
        <dbReference type="Proteomes" id="UP000282321"/>
    </source>
</evidence>
<name>A0A660SAL9_UNCT6</name>
<dbReference type="GO" id="GO:0051301">
    <property type="term" value="P:cell division"/>
    <property type="evidence" value="ECO:0007669"/>
    <property type="project" value="UniProtKB-KW"/>
</dbReference>
<evidence type="ECO:0000259" key="15">
    <source>
        <dbReference type="Pfam" id="PF08245"/>
    </source>
</evidence>
<evidence type="ECO:0000256" key="8">
    <source>
        <dbReference type="ARBA" id="ARBA00022984"/>
    </source>
</evidence>
<dbReference type="GO" id="GO:0000287">
    <property type="term" value="F:magnesium ion binding"/>
    <property type="evidence" value="ECO:0007669"/>
    <property type="project" value="UniProtKB-UniRule"/>
</dbReference>
<dbReference type="InterPro" id="IPR036615">
    <property type="entry name" value="Mur_ligase_C_dom_sf"/>
</dbReference>